<reference evidence="6" key="1">
    <citation type="submission" date="2016-04" db="EMBL/GenBank/DDBJ databases">
        <authorList>
            <person name="Evans L.H."/>
            <person name="Alamgir A."/>
            <person name="Owens N."/>
            <person name="Weber N.D."/>
            <person name="Virtaneva K."/>
            <person name="Barbian K."/>
            <person name="Babar A."/>
            <person name="Rosenke K."/>
        </authorList>
    </citation>
    <scope>NUCLEOTIDE SEQUENCE [LARGE SCALE GENOMIC DNA]</scope>
    <source>
        <strain evidence="6">CBS 101.48</strain>
    </source>
</reference>
<dbReference type="FunFam" id="3.90.1030.20:FF:000002">
    <property type="entry name" value="DNA polymerase delta subunit"/>
    <property type="match status" value="1"/>
</dbReference>
<feature type="compositionally biased region" description="Low complexity" evidence="5">
    <location>
        <begin position="130"/>
        <end position="146"/>
    </location>
</feature>
<dbReference type="Gene3D" id="3.90.1030.20">
    <property type="entry name" value="DNA polymerase delta, p66 (Cdc27) subunit, wHTH domain"/>
    <property type="match status" value="1"/>
</dbReference>
<dbReference type="OrthoDB" id="514823at2759"/>
<dbReference type="GO" id="GO:0006297">
    <property type="term" value="P:nucleotide-excision repair, DNA gap filling"/>
    <property type="evidence" value="ECO:0007669"/>
    <property type="project" value="TreeGrafter"/>
</dbReference>
<feature type="compositionally biased region" description="Basic and acidic residues" evidence="5">
    <location>
        <begin position="268"/>
        <end position="279"/>
    </location>
</feature>
<feature type="compositionally biased region" description="Acidic residues" evidence="5">
    <location>
        <begin position="224"/>
        <end position="234"/>
    </location>
</feature>
<dbReference type="PANTHER" id="PTHR17598:SF13">
    <property type="entry name" value="DNA POLYMERASE DELTA SUBUNIT 3"/>
    <property type="match status" value="1"/>
</dbReference>
<protein>
    <recommendedName>
        <fullName evidence="2">DNA polymerase delta subunit 3</fullName>
    </recommendedName>
</protein>
<dbReference type="GO" id="GO:0006271">
    <property type="term" value="P:DNA strand elongation involved in DNA replication"/>
    <property type="evidence" value="ECO:0007669"/>
    <property type="project" value="TreeGrafter"/>
</dbReference>
<evidence type="ECO:0000256" key="2">
    <source>
        <dbReference type="ARBA" id="ARBA00017589"/>
    </source>
</evidence>
<evidence type="ECO:0000256" key="5">
    <source>
        <dbReference type="SAM" id="MobiDB-lite"/>
    </source>
</evidence>
<comment type="subcellular location">
    <subcellularLocation>
        <location evidence="1">Nucleus</location>
    </subcellularLocation>
</comment>
<dbReference type="PANTHER" id="PTHR17598">
    <property type="entry name" value="DNA POLYMERASE DELTA SUBUNIT 3"/>
    <property type="match status" value="1"/>
</dbReference>
<dbReference type="InParanoid" id="A0A168T213"/>
<dbReference type="Proteomes" id="UP000078561">
    <property type="component" value="Unassembled WGS sequence"/>
</dbReference>
<feature type="compositionally biased region" description="Low complexity" evidence="5">
    <location>
        <begin position="156"/>
        <end position="182"/>
    </location>
</feature>
<evidence type="ECO:0000256" key="1">
    <source>
        <dbReference type="ARBA" id="ARBA00004123"/>
    </source>
</evidence>
<evidence type="ECO:0000313" key="7">
    <source>
        <dbReference type="Proteomes" id="UP000078561"/>
    </source>
</evidence>
<dbReference type="InterPro" id="IPR041913">
    <property type="entry name" value="POLD3_sf"/>
</dbReference>
<dbReference type="STRING" id="4829.A0A168T213"/>
<accession>A0A168T213</accession>
<dbReference type="GO" id="GO:0003887">
    <property type="term" value="F:DNA-directed DNA polymerase activity"/>
    <property type="evidence" value="ECO:0007669"/>
    <property type="project" value="TreeGrafter"/>
</dbReference>
<evidence type="ECO:0000256" key="4">
    <source>
        <dbReference type="ARBA" id="ARBA00023242"/>
    </source>
</evidence>
<dbReference type="EMBL" id="LT555008">
    <property type="protein sequence ID" value="SAM09340.1"/>
    <property type="molecule type" value="Genomic_DNA"/>
</dbReference>
<dbReference type="AlphaFoldDB" id="A0A168T213"/>
<proteinExistence type="predicted"/>
<sequence length="291" mass="31997">MDYKDYLDTTVLQEKKPVTYRSLARSLNIHVNVAKQALYQYSLAQQSTVSTIYCLTGTSIDNTSSIRLVNEDDLEETKKEYRQLSGVHVYSVLPCKPKDLSVLVTVHKDMVAVPLEDRVKNGLIWNNSVSTIKPGSKPTTTSTTTPTPAPKPPSVPATTTPSKTTFGSSSTTTKKPAASTTPAKRKGTLSFEKAAPKAKKQATEKKKSPSPPPASRKVKTIQVSEDEESEDEEALDARLARSAKIQANDFFSDDDDGDEKMANNNTTEQKHDDSDDHSMKTASPFEYITFD</sequence>
<dbReference type="Pfam" id="PF09507">
    <property type="entry name" value="CDC27"/>
    <property type="match status" value="1"/>
</dbReference>
<dbReference type="GO" id="GO:1904161">
    <property type="term" value="P:DNA synthesis involved in UV-damage excision repair"/>
    <property type="evidence" value="ECO:0007669"/>
    <property type="project" value="TreeGrafter"/>
</dbReference>
<evidence type="ECO:0000313" key="6">
    <source>
        <dbReference type="EMBL" id="SAM09340.1"/>
    </source>
</evidence>
<organism evidence="6">
    <name type="scientific">Absidia glauca</name>
    <name type="common">Pin mould</name>
    <dbReference type="NCBI Taxonomy" id="4829"/>
    <lineage>
        <taxon>Eukaryota</taxon>
        <taxon>Fungi</taxon>
        <taxon>Fungi incertae sedis</taxon>
        <taxon>Mucoromycota</taxon>
        <taxon>Mucoromycotina</taxon>
        <taxon>Mucoromycetes</taxon>
        <taxon>Mucorales</taxon>
        <taxon>Cunninghamellaceae</taxon>
        <taxon>Absidia</taxon>
    </lineage>
</organism>
<dbReference type="GO" id="GO:0043625">
    <property type="term" value="C:delta DNA polymerase complex"/>
    <property type="evidence" value="ECO:0007669"/>
    <property type="project" value="InterPro"/>
</dbReference>
<keyword evidence="3" id="KW-0235">DNA replication</keyword>
<keyword evidence="4" id="KW-0539">Nucleus</keyword>
<evidence type="ECO:0000256" key="3">
    <source>
        <dbReference type="ARBA" id="ARBA00022705"/>
    </source>
</evidence>
<gene>
    <name evidence="6" type="primary">ABSGL_15016.1 scaffold 15162</name>
</gene>
<feature type="region of interest" description="Disordered" evidence="5">
    <location>
        <begin position="128"/>
        <end position="291"/>
    </location>
</feature>
<dbReference type="OMA" id="EDRVKCG"/>
<keyword evidence="7" id="KW-1185">Reference proteome</keyword>
<name>A0A168T213_ABSGL</name>
<dbReference type="InterPro" id="IPR019038">
    <property type="entry name" value="POLD3"/>
</dbReference>